<dbReference type="AlphaFoldDB" id="A0A073K6L9"/>
<keyword evidence="2" id="KW-0808">Transferase</keyword>
<name>A0A073K6L9_9BACI</name>
<dbReference type="Pfam" id="PF13673">
    <property type="entry name" value="Acetyltransf_10"/>
    <property type="match status" value="1"/>
</dbReference>
<keyword evidence="3" id="KW-1185">Reference proteome</keyword>
<dbReference type="STRING" id="574375.AZF08_12085"/>
<comment type="caution">
    <text evidence="2">The sequence shown here is derived from an EMBL/GenBank/DDBJ whole genome shotgun (WGS) entry which is preliminary data.</text>
</comment>
<dbReference type="InterPro" id="IPR016181">
    <property type="entry name" value="Acyl_CoA_acyltransferase"/>
</dbReference>
<dbReference type="eggNOG" id="COG2153">
    <property type="taxonomic scope" value="Bacteria"/>
</dbReference>
<dbReference type="PANTHER" id="PTHR13355">
    <property type="entry name" value="GLUCOSAMINE 6-PHOSPHATE N-ACETYLTRANSFERASE"/>
    <property type="match status" value="1"/>
</dbReference>
<accession>A0A073K6L9</accession>
<dbReference type="SUPFAM" id="SSF55729">
    <property type="entry name" value="Acyl-CoA N-acyltransferases (Nat)"/>
    <property type="match status" value="1"/>
</dbReference>
<feature type="domain" description="N-acetyltransferase" evidence="1">
    <location>
        <begin position="3"/>
        <end position="140"/>
    </location>
</feature>
<organism evidence="2 3">
    <name type="scientific">Bacillus gaemokensis</name>
    <dbReference type="NCBI Taxonomy" id="574375"/>
    <lineage>
        <taxon>Bacteria</taxon>
        <taxon>Bacillati</taxon>
        <taxon>Bacillota</taxon>
        <taxon>Bacilli</taxon>
        <taxon>Bacillales</taxon>
        <taxon>Bacillaceae</taxon>
        <taxon>Bacillus</taxon>
        <taxon>Bacillus cereus group</taxon>
    </lineage>
</organism>
<dbReference type="PROSITE" id="PS51186">
    <property type="entry name" value="GNAT"/>
    <property type="match status" value="1"/>
</dbReference>
<dbReference type="InterPro" id="IPR039143">
    <property type="entry name" value="GNPNAT1-like"/>
</dbReference>
<dbReference type="EMBL" id="JOTM01000037">
    <property type="protein sequence ID" value="KEK22230.1"/>
    <property type="molecule type" value="Genomic_DNA"/>
</dbReference>
<dbReference type="Gene3D" id="3.40.630.30">
    <property type="match status" value="1"/>
</dbReference>
<proteinExistence type="predicted"/>
<dbReference type="InterPro" id="IPR000182">
    <property type="entry name" value="GNAT_dom"/>
</dbReference>
<dbReference type="GO" id="GO:0004343">
    <property type="term" value="F:glucosamine 6-phosphate N-acetyltransferase activity"/>
    <property type="evidence" value="ECO:0007669"/>
    <property type="project" value="TreeGrafter"/>
</dbReference>
<sequence>MQAQIVQTDQQLRDAFSVRKQVFVEEQHVSSEEEYDEFEEIAKHVVIYDEDLPVGAGRFRIVDGIGKMERICVLASHRKKGLGKIIMDALEAYAREESLSKLKLHAQTHAKSFYKKLGYQTVSAVFIEADIPHVVMIKEL</sequence>
<dbReference type="CDD" id="cd04301">
    <property type="entry name" value="NAT_SF"/>
    <property type="match status" value="1"/>
</dbReference>
<dbReference type="OrthoDB" id="9796171at2"/>
<evidence type="ECO:0000313" key="3">
    <source>
        <dbReference type="Proteomes" id="UP000027778"/>
    </source>
</evidence>
<protein>
    <submittedName>
        <fullName evidence="2">Acetyltransferase</fullName>
    </submittedName>
</protein>
<dbReference type="Proteomes" id="UP000027778">
    <property type="component" value="Unassembled WGS sequence"/>
</dbReference>
<evidence type="ECO:0000259" key="1">
    <source>
        <dbReference type="PROSITE" id="PS51186"/>
    </source>
</evidence>
<dbReference type="PANTHER" id="PTHR13355:SF11">
    <property type="entry name" value="GLUCOSAMINE 6-PHOSPHATE N-ACETYLTRANSFERASE"/>
    <property type="match status" value="1"/>
</dbReference>
<gene>
    <name evidence="2" type="ORF">BAGA_20635</name>
</gene>
<dbReference type="RefSeq" id="WP_033677917.1">
    <property type="nucleotide sequence ID" value="NZ_JOTM01000037.1"/>
</dbReference>
<reference evidence="2 3" key="1">
    <citation type="submission" date="2014-06" db="EMBL/GenBank/DDBJ databases">
        <title>Draft genome sequence of Bacillus gaemokensis JCM 15801 (MCCC 1A00707).</title>
        <authorList>
            <person name="Lai Q."/>
            <person name="Liu Y."/>
            <person name="Shao Z."/>
        </authorList>
    </citation>
    <scope>NUCLEOTIDE SEQUENCE [LARGE SCALE GENOMIC DNA]</scope>
    <source>
        <strain evidence="2 3">JCM 15801</strain>
    </source>
</reference>
<evidence type="ECO:0000313" key="2">
    <source>
        <dbReference type="EMBL" id="KEK22230.1"/>
    </source>
</evidence>